<gene>
    <name evidence="2" type="ORF">PG991_013116</name>
</gene>
<keyword evidence="1" id="KW-0732">Signal</keyword>
<feature type="chain" id="PRO_5046066285" evidence="1">
    <location>
        <begin position="31"/>
        <end position="198"/>
    </location>
</feature>
<evidence type="ECO:0000313" key="3">
    <source>
        <dbReference type="Proteomes" id="UP001396898"/>
    </source>
</evidence>
<sequence length="198" mass="20011">MLQSLMKTTSGKNSSLLVFLLGILSYVAQAATSTTKTTTSTFLLPSIPTSASEHVYATLLTADAATTLWALGCQPDVRGAAATPTCTGAFRPRPTLTSGPSTLHLVVGGGGGDSIYDCTRSASAPVSDDSVDGGGGLTCRIKTGTATNTFSTTTLAAAGAWMTPVTVIGDAAAKTTSKGARLGYGPRQCQLRSRTGIG</sequence>
<name>A0ABR1R540_9PEZI</name>
<dbReference type="EMBL" id="JAQQWI010000018">
    <property type="protein sequence ID" value="KAK8000894.1"/>
    <property type="molecule type" value="Genomic_DNA"/>
</dbReference>
<comment type="caution">
    <text evidence="2">The sequence shown here is derived from an EMBL/GenBank/DDBJ whole genome shotgun (WGS) entry which is preliminary data.</text>
</comment>
<evidence type="ECO:0000313" key="2">
    <source>
        <dbReference type="EMBL" id="KAK8000894.1"/>
    </source>
</evidence>
<protein>
    <submittedName>
        <fullName evidence="2">Uncharacterized protein</fullName>
    </submittedName>
</protein>
<accession>A0ABR1R540</accession>
<feature type="signal peptide" evidence="1">
    <location>
        <begin position="1"/>
        <end position="30"/>
    </location>
</feature>
<proteinExistence type="predicted"/>
<dbReference type="Proteomes" id="UP001396898">
    <property type="component" value="Unassembled WGS sequence"/>
</dbReference>
<evidence type="ECO:0000256" key="1">
    <source>
        <dbReference type="SAM" id="SignalP"/>
    </source>
</evidence>
<keyword evidence="3" id="KW-1185">Reference proteome</keyword>
<organism evidence="2 3">
    <name type="scientific">Apiospora marii</name>
    <dbReference type="NCBI Taxonomy" id="335849"/>
    <lineage>
        <taxon>Eukaryota</taxon>
        <taxon>Fungi</taxon>
        <taxon>Dikarya</taxon>
        <taxon>Ascomycota</taxon>
        <taxon>Pezizomycotina</taxon>
        <taxon>Sordariomycetes</taxon>
        <taxon>Xylariomycetidae</taxon>
        <taxon>Amphisphaeriales</taxon>
        <taxon>Apiosporaceae</taxon>
        <taxon>Apiospora</taxon>
    </lineage>
</organism>
<reference evidence="2 3" key="1">
    <citation type="submission" date="2023-01" db="EMBL/GenBank/DDBJ databases">
        <title>Analysis of 21 Apiospora genomes using comparative genomics revels a genus with tremendous synthesis potential of carbohydrate active enzymes and secondary metabolites.</title>
        <authorList>
            <person name="Sorensen T."/>
        </authorList>
    </citation>
    <scope>NUCLEOTIDE SEQUENCE [LARGE SCALE GENOMIC DNA]</scope>
    <source>
        <strain evidence="2 3">CBS 20057</strain>
    </source>
</reference>